<feature type="domain" description="C6" evidence="2">
    <location>
        <begin position="43"/>
        <end position="138"/>
    </location>
</feature>
<accession>A0A6V7V7Z3</accession>
<protein>
    <recommendedName>
        <fullName evidence="2">C6 domain-containing protein</fullName>
    </recommendedName>
</protein>
<name>A0A6V7V7Z3_MELEN</name>
<evidence type="ECO:0000313" key="3">
    <source>
        <dbReference type="EMBL" id="CAD2170942.1"/>
    </source>
</evidence>
<proteinExistence type="predicted"/>
<dbReference type="OrthoDB" id="5834609at2759"/>
<dbReference type="EMBL" id="CAJEWN010000176">
    <property type="protein sequence ID" value="CAD2170942.1"/>
    <property type="molecule type" value="Genomic_DNA"/>
</dbReference>
<dbReference type="SMART" id="SM01048">
    <property type="entry name" value="C6"/>
    <property type="match status" value="1"/>
</dbReference>
<comment type="caution">
    <text evidence="3">The sequence shown here is derived from an EMBL/GenBank/DDBJ whole genome shotgun (WGS) entry which is preliminary data.</text>
</comment>
<keyword evidence="1" id="KW-1133">Transmembrane helix</keyword>
<organism evidence="3 4">
    <name type="scientific">Meloidogyne enterolobii</name>
    <name type="common">Root-knot nematode worm</name>
    <name type="synonym">Meloidogyne mayaguensis</name>
    <dbReference type="NCBI Taxonomy" id="390850"/>
    <lineage>
        <taxon>Eukaryota</taxon>
        <taxon>Metazoa</taxon>
        <taxon>Ecdysozoa</taxon>
        <taxon>Nematoda</taxon>
        <taxon>Chromadorea</taxon>
        <taxon>Rhabditida</taxon>
        <taxon>Tylenchina</taxon>
        <taxon>Tylenchomorpha</taxon>
        <taxon>Tylenchoidea</taxon>
        <taxon>Meloidogynidae</taxon>
        <taxon>Meloidogyninae</taxon>
        <taxon>Meloidogyne</taxon>
    </lineage>
</organism>
<sequence>MKKIIFSFFIFLQKVTIIITLFLNIKYLNACMTAMIAQPIPACASCSLTQLMLTPGNGMTSSTPIPSGIVLDPSGCSHLMVTCMALNGASVFMRFNINEGGPISNPGSQLVTATLDCVGGQWMFQQGGIDRIINEINCQNEF</sequence>
<evidence type="ECO:0000259" key="2">
    <source>
        <dbReference type="SMART" id="SM01048"/>
    </source>
</evidence>
<keyword evidence="1" id="KW-0472">Membrane</keyword>
<reference evidence="3 4" key="1">
    <citation type="submission" date="2020-08" db="EMBL/GenBank/DDBJ databases">
        <authorList>
            <person name="Koutsovoulos G."/>
            <person name="Danchin GJ E."/>
        </authorList>
    </citation>
    <scope>NUCLEOTIDE SEQUENCE [LARGE SCALE GENOMIC DNA]</scope>
</reference>
<dbReference type="Proteomes" id="UP000580250">
    <property type="component" value="Unassembled WGS sequence"/>
</dbReference>
<evidence type="ECO:0000256" key="1">
    <source>
        <dbReference type="SAM" id="Phobius"/>
    </source>
</evidence>
<dbReference type="AlphaFoldDB" id="A0A6V7V7Z3"/>
<feature type="transmembrane region" description="Helical" evidence="1">
    <location>
        <begin position="6"/>
        <end position="25"/>
    </location>
</feature>
<evidence type="ECO:0000313" key="4">
    <source>
        <dbReference type="Proteomes" id="UP000580250"/>
    </source>
</evidence>
<dbReference type="InterPro" id="IPR002601">
    <property type="entry name" value="C6_domain"/>
</dbReference>
<gene>
    <name evidence="3" type="ORF">MENT_LOCUS22373</name>
</gene>
<keyword evidence="1" id="KW-0812">Transmembrane</keyword>